<feature type="region of interest" description="Disordered" evidence="1">
    <location>
        <begin position="115"/>
        <end position="167"/>
    </location>
</feature>
<dbReference type="Proteomes" id="UP000019118">
    <property type="component" value="Unassembled WGS sequence"/>
</dbReference>
<gene>
    <name evidence="5" type="primary">109541857</name>
    <name evidence="4" type="ORF">YQE_00543</name>
    <name evidence="3" type="ORF">YQE_09746</name>
</gene>
<dbReference type="KEGG" id="dpa:109537200"/>
<dbReference type="EnsemblMetazoa" id="XM_019910852.1">
    <property type="protein sequence ID" value="XP_019766411.1"/>
    <property type="gene ID" value="LOC109541857"/>
</dbReference>
<dbReference type="EnsemblMetazoa" id="XM_019903809.1">
    <property type="protein sequence ID" value="XP_019759368.1"/>
    <property type="gene ID" value="LOC109537200"/>
</dbReference>
<reference evidence="5" key="2">
    <citation type="submission" date="2024-08" db="UniProtKB">
        <authorList>
            <consortium name="EnsemblMetazoa"/>
        </authorList>
    </citation>
    <scope>IDENTIFICATION</scope>
</reference>
<sequence>MKTFLTLGLLVAISYVQAGLVPASTTLLRQSTTIAHPSAISYAQPITYSVVPSVYSQPLLHNAYYANPVFSSGPLLAQQSIYAQYPGLVAQSPVLQYPFGPQGLVQVDQAGVPQVEGGAQIPPQQQPQPQPQPPQSAPQAPPQQSPILSGPSAGTAADDDTVSVEAA</sequence>
<feature type="non-terminal residue" evidence="3">
    <location>
        <position position="1"/>
    </location>
</feature>
<name>N6TW34_DENPD</name>
<evidence type="ECO:0000313" key="5">
    <source>
        <dbReference type="EnsemblMetazoa" id="XP_019759368.1"/>
    </source>
</evidence>
<dbReference type="EMBL" id="KB741156">
    <property type="protein sequence ID" value="ENN73495.1"/>
    <property type="molecule type" value="Genomic_DNA"/>
</dbReference>
<feature type="compositionally biased region" description="Pro residues" evidence="1">
    <location>
        <begin position="124"/>
        <end position="144"/>
    </location>
</feature>
<evidence type="ECO:0000256" key="2">
    <source>
        <dbReference type="SAM" id="SignalP"/>
    </source>
</evidence>
<protein>
    <recommendedName>
        <fullName evidence="7">DUF4794 domain-containing protein</fullName>
    </recommendedName>
</protein>
<keyword evidence="6" id="KW-1185">Reference proteome</keyword>
<proteinExistence type="predicted"/>
<evidence type="ECO:0000313" key="6">
    <source>
        <dbReference type="Proteomes" id="UP000019118"/>
    </source>
</evidence>
<reference evidence="3 6" key="1">
    <citation type="journal article" date="2013" name="Genome Biol.">
        <title>Draft genome of the mountain pine beetle, Dendroctonus ponderosae Hopkins, a major forest pest.</title>
        <authorList>
            <person name="Keeling C.I."/>
            <person name="Yuen M.M."/>
            <person name="Liao N.Y."/>
            <person name="Docking T.R."/>
            <person name="Chan S.K."/>
            <person name="Taylor G.A."/>
            <person name="Palmquist D.L."/>
            <person name="Jackman S.D."/>
            <person name="Nguyen A."/>
            <person name="Li M."/>
            <person name="Henderson H."/>
            <person name="Janes J.K."/>
            <person name="Zhao Y."/>
            <person name="Pandoh P."/>
            <person name="Moore R."/>
            <person name="Sperling F.A."/>
            <person name="Huber D.P."/>
            <person name="Birol I."/>
            <person name="Jones S.J."/>
            <person name="Bohlmann J."/>
        </authorList>
    </citation>
    <scope>NUCLEOTIDE SEQUENCE</scope>
</reference>
<evidence type="ECO:0008006" key="7">
    <source>
        <dbReference type="Google" id="ProtNLM"/>
    </source>
</evidence>
<accession>N6TW34</accession>
<dbReference type="AlphaFoldDB" id="N6TW34"/>
<dbReference type="EMBL" id="KB737054">
    <property type="protein sequence ID" value="ENN83096.1"/>
    <property type="molecule type" value="Genomic_DNA"/>
</dbReference>
<organism evidence="3">
    <name type="scientific">Dendroctonus ponderosae</name>
    <name type="common">Mountain pine beetle</name>
    <dbReference type="NCBI Taxonomy" id="77166"/>
    <lineage>
        <taxon>Eukaryota</taxon>
        <taxon>Metazoa</taxon>
        <taxon>Ecdysozoa</taxon>
        <taxon>Arthropoda</taxon>
        <taxon>Hexapoda</taxon>
        <taxon>Insecta</taxon>
        <taxon>Pterygota</taxon>
        <taxon>Neoptera</taxon>
        <taxon>Endopterygota</taxon>
        <taxon>Coleoptera</taxon>
        <taxon>Polyphaga</taxon>
        <taxon>Cucujiformia</taxon>
        <taxon>Curculionidae</taxon>
        <taxon>Scolytinae</taxon>
        <taxon>Dendroctonus</taxon>
    </lineage>
</organism>
<evidence type="ECO:0000256" key="1">
    <source>
        <dbReference type="SAM" id="MobiDB-lite"/>
    </source>
</evidence>
<dbReference type="HOGENOM" id="CLU_1596211_0_0_1"/>
<feature type="signal peptide" evidence="2">
    <location>
        <begin position="1"/>
        <end position="18"/>
    </location>
</feature>
<feature type="chain" id="PRO_5011208475" description="DUF4794 domain-containing protein" evidence="2">
    <location>
        <begin position="19"/>
        <end position="167"/>
    </location>
</feature>
<evidence type="ECO:0000313" key="3">
    <source>
        <dbReference type="EMBL" id="ENN73495.1"/>
    </source>
</evidence>
<evidence type="ECO:0000313" key="4">
    <source>
        <dbReference type="EMBL" id="ENN83096.1"/>
    </source>
</evidence>
<keyword evidence="2" id="KW-0732">Signal</keyword>
<feature type="compositionally biased region" description="Acidic residues" evidence="1">
    <location>
        <begin position="157"/>
        <end position="167"/>
    </location>
</feature>
<dbReference type="OrthoDB" id="6783087at2759"/>